<sequence>MFSRSYTPPTCTLTVTAKGLKLLTWFGIQRQQRFSLSFDDPRVSEAEHMAVKGERSELDLLHKVVTSYVQEFLNNSSTVPSHVENTEVEKDSNIQLQNSYKKNQKDTSTEDTMEGANAKVINFSSQPLINNQNIYVQPRDLLTHDLFLGSLANKESGEFISLSMLQLYDLAIALDECQNDLQTLPQFQSDGEVKPIPEWLHTVILMTLTAGLTAGGIKLYNRYAISQQKQNENIATSDAIRNNNQSIPSQTSPSPTLLPTPKVPPSPLPTPKEKSPTTTIIKPSPIPKPSPLFPKPNPPGSPSPNNLRQPNFSPTPQNQGSSNTFVIPPAPLQTPQPIPLAPLQTPPPVPPAALPNYGVTVQPRYPVQQPPSLQIQPAPNQPPLPNTNINSRRVKPYLDVSSIPINVPRKINLPALKDVDPVVMGNISTTAESNSEKNKSKYTLLDKIPQVAEVREYFEKTWEPPSGLEKDLQYSLLLNGDGSVKKVIPISRASVEFYGNTNMPLEEQTFVSNIEGGKTAKVRLVLRPNGQVQTFLEE</sequence>
<evidence type="ECO:0008006" key="3">
    <source>
        <dbReference type="Google" id="ProtNLM"/>
    </source>
</evidence>
<dbReference type="KEGG" id="ter:Tery_2580"/>
<dbReference type="OrthoDB" id="425813at2"/>
<dbReference type="EMBL" id="CP000393">
    <property type="protein sequence ID" value="ABG51777.1"/>
    <property type="molecule type" value="Genomic_DNA"/>
</dbReference>
<gene>
    <name evidence="2" type="ordered locus">Tery_2580</name>
</gene>
<evidence type="ECO:0000256" key="1">
    <source>
        <dbReference type="SAM" id="MobiDB-lite"/>
    </source>
</evidence>
<evidence type="ECO:0000313" key="2">
    <source>
        <dbReference type="EMBL" id="ABG51777.1"/>
    </source>
</evidence>
<accession>Q111P7</accession>
<reference evidence="2" key="1">
    <citation type="submission" date="2006-06" db="EMBL/GenBank/DDBJ databases">
        <title>Complete sequence of Trichodesmium erythraeum IMS101.</title>
        <authorList>
            <consortium name="US DOE Joint Genome Institute"/>
            <person name="Copeland A."/>
            <person name="Lucas S."/>
            <person name="Lapidus A."/>
            <person name="Barry K."/>
            <person name="Detter J.C."/>
            <person name="Glavina del Rio T."/>
            <person name="Hammon N."/>
            <person name="Israni S."/>
            <person name="Dalin E."/>
            <person name="Tice H."/>
            <person name="Pitluck S."/>
            <person name="Kiss H."/>
            <person name="Munk A.C."/>
            <person name="Brettin T."/>
            <person name="Bruce D."/>
            <person name="Han C."/>
            <person name="Tapia R."/>
            <person name="Gilna P."/>
            <person name="Schmutz J."/>
            <person name="Larimer F."/>
            <person name="Land M."/>
            <person name="Hauser L."/>
            <person name="Kyrpides N."/>
            <person name="Kim E."/>
            <person name="Richardson P."/>
        </authorList>
    </citation>
    <scope>NUCLEOTIDE SEQUENCE [LARGE SCALE GENOMIC DNA]</scope>
    <source>
        <strain evidence="2">IMS101</strain>
    </source>
</reference>
<feature type="compositionally biased region" description="Pro residues" evidence="1">
    <location>
        <begin position="256"/>
        <end position="270"/>
    </location>
</feature>
<dbReference type="InterPro" id="IPR025569">
    <property type="entry name" value="DUF4335"/>
</dbReference>
<feature type="compositionally biased region" description="Polar residues" evidence="1">
    <location>
        <begin position="307"/>
        <end position="325"/>
    </location>
</feature>
<dbReference type="Pfam" id="PF14233">
    <property type="entry name" value="DUF4335"/>
    <property type="match status" value="1"/>
</dbReference>
<protein>
    <recommendedName>
        <fullName evidence="3">DUF4335 domain-containing protein</fullName>
    </recommendedName>
</protein>
<feature type="compositionally biased region" description="Pro residues" evidence="1">
    <location>
        <begin position="284"/>
        <end position="302"/>
    </location>
</feature>
<organism evidence="2">
    <name type="scientific">Trichodesmium erythraeum (strain IMS101)</name>
    <dbReference type="NCBI Taxonomy" id="203124"/>
    <lineage>
        <taxon>Bacteria</taxon>
        <taxon>Bacillati</taxon>
        <taxon>Cyanobacteriota</taxon>
        <taxon>Cyanophyceae</taxon>
        <taxon>Oscillatoriophycideae</taxon>
        <taxon>Oscillatoriales</taxon>
        <taxon>Microcoleaceae</taxon>
        <taxon>Trichodesmium</taxon>
    </lineage>
</organism>
<feature type="compositionally biased region" description="Pro residues" evidence="1">
    <location>
        <begin position="328"/>
        <end position="349"/>
    </location>
</feature>
<dbReference type="PRINTS" id="PR01217">
    <property type="entry name" value="PRICHEXTENSN"/>
</dbReference>
<proteinExistence type="predicted"/>
<dbReference type="eggNOG" id="COG3266">
    <property type="taxonomic scope" value="Bacteria"/>
</dbReference>
<dbReference type="HOGENOM" id="CLU_038555_0_0_3"/>
<feature type="region of interest" description="Disordered" evidence="1">
    <location>
        <begin position="363"/>
        <end position="389"/>
    </location>
</feature>
<feature type="compositionally biased region" description="Low complexity" evidence="1">
    <location>
        <begin position="246"/>
        <end position="255"/>
    </location>
</feature>
<feature type="region of interest" description="Disordered" evidence="1">
    <location>
        <begin position="243"/>
        <end position="349"/>
    </location>
</feature>
<dbReference type="RefSeq" id="WP_011612139.1">
    <property type="nucleotide sequence ID" value="NC_008312.1"/>
</dbReference>
<name>Q111P7_TRIEI</name>
<dbReference type="STRING" id="203124.Tery_2580"/>
<dbReference type="AlphaFoldDB" id="Q111P7"/>